<organism evidence="3 4">
    <name type="scientific">Bifidobacterium primatium</name>
    <dbReference type="NCBI Taxonomy" id="2045438"/>
    <lineage>
        <taxon>Bacteria</taxon>
        <taxon>Bacillati</taxon>
        <taxon>Actinomycetota</taxon>
        <taxon>Actinomycetes</taxon>
        <taxon>Bifidobacteriales</taxon>
        <taxon>Bifidobacteriaceae</taxon>
        <taxon>Bifidobacterium</taxon>
    </lineage>
</organism>
<sequence>MPVPDSETAVEASPGGFTVELEAYQGPFDVLLGLLANKRLELTEVSLSAITEEFLHHLDALDFERNMDEASAFIDVASVLIEAKSAALLPSDDDGEPDGHGMDALRERDLLFARLLQYRAFKQAGEDFRRRFADNAGRMPHPGGAADVVAEPPELVWTVTPEQLAGLAAHALANAPASEVSLHQLHVPLVDLRQQAAIVRTRLRSLPVGESLTFAELTADAETRLQIAARFLALLAFFKHGVVQFRQDEPYAALHLRWADHDGSRHDAAIDDIALIDEGDFA</sequence>
<evidence type="ECO:0000313" key="3">
    <source>
        <dbReference type="EMBL" id="PJM72805.1"/>
    </source>
</evidence>
<dbReference type="OrthoDB" id="9811016at2"/>
<evidence type="ECO:0000313" key="4">
    <source>
        <dbReference type="Proteomes" id="UP000229095"/>
    </source>
</evidence>
<protein>
    <recommendedName>
        <fullName evidence="2">Segregation and condensation protein A</fullName>
    </recommendedName>
</protein>
<dbReference type="PANTHER" id="PTHR33969">
    <property type="entry name" value="SEGREGATION AND CONDENSATION PROTEIN A"/>
    <property type="match status" value="1"/>
</dbReference>
<dbReference type="Pfam" id="PF02616">
    <property type="entry name" value="SMC_ScpA"/>
    <property type="match status" value="1"/>
</dbReference>
<dbReference type="GO" id="GO:0007059">
    <property type="term" value="P:chromosome segregation"/>
    <property type="evidence" value="ECO:0007669"/>
    <property type="project" value="UniProtKB-KW"/>
</dbReference>
<dbReference type="Gene3D" id="6.10.250.2410">
    <property type="match status" value="1"/>
</dbReference>
<dbReference type="RefSeq" id="WP_100511590.1">
    <property type="nucleotide sequence ID" value="NZ_PEBI01000004.1"/>
</dbReference>
<dbReference type="InterPro" id="IPR003768">
    <property type="entry name" value="ScpA"/>
</dbReference>
<dbReference type="EMBL" id="PEBI01000004">
    <property type="protein sequence ID" value="PJM72805.1"/>
    <property type="molecule type" value="Genomic_DNA"/>
</dbReference>
<gene>
    <name evidence="3" type="ORF">CS006_08595</name>
</gene>
<accession>A0A2M9H7N2</accession>
<reference evidence="3 4" key="1">
    <citation type="submission" date="2017-10" db="EMBL/GenBank/DDBJ databases">
        <title>Draft genome sequences of strains TRE 1, TRE 9, TRE H and TRI 7, isolated from tamarins, belonging to four potential novel Bifidobacterium species.</title>
        <authorList>
            <person name="Mattarelli P."/>
            <person name="Modesto M."/>
            <person name="Puglisi E."/>
            <person name="Morelli L."/>
            <person name="Spezio C."/>
            <person name="Bonetti A."/>
            <person name="Sandri C."/>
        </authorList>
    </citation>
    <scope>NUCLEOTIDE SEQUENCE [LARGE SCALE GENOMIC DNA]</scope>
    <source>
        <strain evidence="4">TRE1</strain>
    </source>
</reference>
<dbReference type="Proteomes" id="UP000229095">
    <property type="component" value="Unassembled WGS sequence"/>
</dbReference>
<comment type="caution">
    <text evidence="3">The sequence shown here is derived from an EMBL/GenBank/DDBJ whole genome shotgun (WGS) entry which is preliminary data.</text>
</comment>
<evidence type="ECO:0000256" key="1">
    <source>
        <dbReference type="ARBA" id="ARBA00022829"/>
    </source>
</evidence>
<dbReference type="AlphaFoldDB" id="A0A2M9H7N2"/>
<keyword evidence="4" id="KW-1185">Reference proteome</keyword>
<proteinExistence type="predicted"/>
<evidence type="ECO:0000256" key="2">
    <source>
        <dbReference type="ARBA" id="ARBA00044777"/>
    </source>
</evidence>
<dbReference type="PANTHER" id="PTHR33969:SF2">
    <property type="entry name" value="SEGREGATION AND CONDENSATION PROTEIN A"/>
    <property type="match status" value="1"/>
</dbReference>
<name>A0A2M9H7N2_9BIFI</name>
<keyword evidence="1" id="KW-0159">Chromosome partition</keyword>